<feature type="compositionally biased region" description="Basic and acidic residues" evidence="1">
    <location>
        <begin position="75"/>
        <end position="84"/>
    </location>
</feature>
<evidence type="ECO:0000313" key="3">
    <source>
        <dbReference type="WBParaSite" id="Csp11.Scaffold629.g14548.t1"/>
    </source>
</evidence>
<feature type="compositionally biased region" description="Basic and acidic residues" evidence="1">
    <location>
        <begin position="101"/>
        <end position="116"/>
    </location>
</feature>
<dbReference type="AlphaFoldDB" id="A0A1I7U3R3"/>
<feature type="region of interest" description="Disordered" evidence="1">
    <location>
        <begin position="1"/>
        <end position="138"/>
    </location>
</feature>
<feature type="compositionally biased region" description="Basic residues" evidence="1">
    <location>
        <begin position="219"/>
        <end position="230"/>
    </location>
</feature>
<reference evidence="3" key="1">
    <citation type="submission" date="2016-11" db="UniProtKB">
        <authorList>
            <consortium name="WormBaseParasite"/>
        </authorList>
    </citation>
    <scope>IDENTIFICATION</scope>
</reference>
<accession>A0A1I7U3R3</accession>
<feature type="compositionally biased region" description="Basic and acidic residues" evidence="1">
    <location>
        <begin position="8"/>
        <end position="18"/>
    </location>
</feature>
<feature type="compositionally biased region" description="Polar residues" evidence="1">
    <location>
        <begin position="64"/>
        <end position="74"/>
    </location>
</feature>
<feature type="region of interest" description="Disordered" evidence="1">
    <location>
        <begin position="165"/>
        <end position="230"/>
    </location>
</feature>
<protein>
    <submittedName>
        <fullName evidence="3">Shugoshin_C domain-containing protein</fullName>
    </submittedName>
</protein>
<dbReference type="Proteomes" id="UP000095282">
    <property type="component" value="Unplaced"/>
</dbReference>
<feature type="compositionally biased region" description="Polar residues" evidence="1">
    <location>
        <begin position="26"/>
        <end position="40"/>
    </location>
</feature>
<sequence>MKVGPSEPKNKHVNKDFQESPMEGGQSRTRNFGSQTSNQEDSFDTGARCQSVEDESSHNESQEQELSNNGSLNKEQSRKEHSKNIEIPTVSAVKSISPEKSNGEELHGSREIHTTEHPLSPTLEPFDSSPSCSTLRKRHGAGSAFDLDKYLEIIKTPTQRRLGEKLPLPRIVNSPSRDNKFVEEAPDYLPNRAEMETTAHPNGRKRKTRHSPPINLRNRQSKFKRKLYDD</sequence>
<keyword evidence="2" id="KW-1185">Reference proteome</keyword>
<organism evidence="2 3">
    <name type="scientific">Caenorhabditis tropicalis</name>
    <dbReference type="NCBI Taxonomy" id="1561998"/>
    <lineage>
        <taxon>Eukaryota</taxon>
        <taxon>Metazoa</taxon>
        <taxon>Ecdysozoa</taxon>
        <taxon>Nematoda</taxon>
        <taxon>Chromadorea</taxon>
        <taxon>Rhabditida</taxon>
        <taxon>Rhabditina</taxon>
        <taxon>Rhabditomorpha</taxon>
        <taxon>Rhabditoidea</taxon>
        <taxon>Rhabditidae</taxon>
        <taxon>Peloderinae</taxon>
        <taxon>Caenorhabditis</taxon>
    </lineage>
</organism>
<name>A0A1I7U3R3_9PELO</name>
<proteinExistence type="predicted"/>
<dbReference type="WBParaSite" id="Csp11.Scaffold629.g14548.t1">
    <property type="protein sequence ID" value="Csp11.Scaffold629.g14548.t1"/>
    <property type="gene ID" value="Csp11.Scaffold629.g14548"/>
</dbReference>
<evidence type="ECO:0000256" key="1">
    <source>
        <dbReference type="SAM" id="MobiDB-lite"/>
    </source>
</evidence>
<evidence type="ECO:0000313" key="2">
    <source>
        <dbReference type="Proteomes" id="UP000095282"/>
    </source>
</evidence>